<comment type="caution">
    <text evidence="1">The sequence shown here is derived from an EMBL/GenBank/DDBJ whole genome shotgun (WGS) entry which is preliminary data.</text>
</comment>
<organism evidence="1 2">
    <name type="scientific">Lysobacter capsici AZ78</name>
    <dbReference type="NCBI Taxonomy" id="1444315"/>
    <lineage>
        <taxon>Bacteria</taxon>
        <taxon>Pseudomonadati</taxon>
        <taxon>Pseudomonadota</taxon>
        <taxon>Gammaproteobacteria</taxon>
        <taxon>Lysobacterales</taxon>
        <taxon>Lysobacteraceae</taxon>
        <taxon>Lysobacter</taxon>
    </lineage>
</organism>
<dbReference type="Proteomes" id="UP000023435">
    <property type="component" value="Unassembled WGS sequence"/>
</dbReference>
<evidence type="ECO:0000313" key="2">
    <source>
        <dbReference type="Proteomes" id="UP000023435"/>
    </source>
</evidence>
<accession>A0A108U7R6</accession>
<keyword evidence="2" id="KW-1185">Reference proteome</keyword>
<gene>
    <name evidence="1" type="ORF">AZ78_1648</name>
</gene>
<protein>
    <submittedName>
        <fullName evidence="1">Uncharacterized protein</fullName>
    </submittedName>
</protein>
<reference evidence="1 2" key="1">
    <citation type="journal article" date="2014" name="Genome Announc.">
        <title>Draft Genome Sequence of Lysobacter capsici AZ78, a Bacterium Antagonistic to Plant-Pathogenic Oomycetes.</title>
        <authorList>
            <person name="Puopolo G."/>
            <person name="Sonego P."/>
            <person name="Engelen K."/>
            <person name="Pertot I."/>
        </authorList>
    </citation>
    <scope>NUCLEOTIDE SEQUENCE [LARGE SCALE GENOMIC DNA]</scope>
    <source>
        <strain evidence="1 2">AZ78</strain>
    </source>
</reference>
<dbReference type="AlphaFoldDB" id="A0A108U7R6"/>
<proteinExistence type="predicted"/>
<name>A0A108U7R6_9GAMM</name>
<sequence length="44" mass="4882">MRHHVFLDCRYGFQAPAKAGTGRSARRAASMRGRGFAHLPVLRA</sequence>
<evidence type="ECO:0000313" key="1">
    <source>
        <dbReference type="EMBL" id="KWS04099.1"/>
    </source>
</evidence>
<dbReference type="EMBL" id="JAJA02000001">
    <property type="protein sequence ID" value="KWS04099.1"/>
    <property type="molecule type" value="Genomic_DNA"/>
</dbReference>